<proteinExistence type="predicted"/>
<comment type="subcellular location">
    <subcellularLocation>
        <location evidence="1">Membrane</location>
        <topology evidence="1">Multi-pass membrane protein</topology>
    </subcellularLocation>
</comment>
<protein>
    <submittedName>
        <fullName evidence="6">Uncharacterized protein</fullName>
    </submittedName>
</protein>
<evidence type="ECO:0000313" key="7">
    <source>
        <dbReference type="Proteomes" id="UP001140560"/>
    </source>
</evidence>
<comment type="caution">
    <text evidence="6">The sequence shown here is derived from an EMBL/GenBank/DDBJ whole genome shotgun (WGS) entry which is preliminary data.</text>
</comment>
<dbReference type="PANTHER" id="PTHR43791">
    <property type="entry name" value="PERMEASE-RELATED"/>
    <property type="match status" value="1"/>
</dbReference>
<gene>
    <name evidence="6" type="ORF">N0V83_001393</name>
</gene>
<keyword evidence="2" id="KW-0813">Transport</keyword>
<dbReference type="SUPFAM" id="SSF103473">
    <property type="entry name" value="MFS general substrate transporter"/>
    <property type="match status" value="1"/>
</dbReference>
<dbReference type="OrthoDB" id="2985014at2759"/>
<keyword evidence="5" id="KW-0472">Membrane</keyword>
<dbReference type="EMBL" id="JAPEUY010000002">
    <property type="protein sequence ID" value="KAJ4376112.1"/>
    <property type="molecule type" value="Genomic_DNA"/>
</dbReference>
<evidence type="ECO:0000256" key="4">
    <source>
        <dbReference type="ARBA" id="ARBA00022989"/>
    </source>
</evidence>
<keyword evidence="7" id="KW-1185">Reference proteome</keyword>
<evidence type="ECO:0000256" key="5">
    <source>
        <dbReference type="ARBA" id="ARBA00023136"/>
    </source>
</evidence>
<dbReference type="InterPro" id="IPR036259">
    <property type="entry name" value="MFS_trans_sf"/>
</dbReference>
<accession>A0A9W8YFH5</accession>
<reference evidence="6" key="1">
    <citation type="submission" date="2022-10" db="EMBL/GenBank/DDBJ databases">
        <title>Tapping the CABI collections for fungal endophytes: first genome assemblies for Collariella, Neodidymelliopsis, Ascochyta clinopodiicola, Didymella pomorum, Didymosphaeria variabile, Neocosmospora piperis and Neocucurbitaria cava.</title>
        <authorList>
            <person name="Hill R."/>
        </authorList>
    </citation>
    <scope>NUCLEOTIDE SEQUENCE</scope>
    <source>
        <strain evidence="6">IMI 356814</strain>
    </source>
</reference>
<dbReference type="GO" id="GO:0016020">
    <property type="term" value="C:membrane"/>
    <property type="evidence" value="ECO:0007669"/>
    <property type="project" value="UniProtKB-SubCell"/>
</dbReference>
<sequence length="210" mass="23977">MADQKTHSTLISAPVTEDPNSGLHYARRGSLANDQAVDSQIEGYDAERMRARTLLTAEEEKKLLRKVDWHLMTLCSIMFLLKNIDADNVSNARIMNTGTPRNIMTQLAMSSDQYNLVTTMYYVPYIIAEAPSNLLLKRLLPSRWQSRITVTWGIALACHAAVKNKEGLYAVRFLLGLKQFEAGMFPGVILQMCYWYRPDEMSVRLLYFCE</sequence>
<keyword evidence="4" id="KW-1133">Transmembrane helix</keyword>
<dbReference type="PANTHER" id="PTHR43791:SF91">
    <property type="entry name" value="MAJOR FACILITATOR SUPERFAMILY (MFS) PROFILE DOMAIN-CONTAINING PROTEIN-RELATED"/>
    <property type="match status" value="1"/>
</dbReference>
<evidence type="ECO:0000256" key="1">
    <source>
        <dbReference type="ARBA" id="ARBA00004141"/>
    </source>
</evidence>
<dbReference type="GO" id="GO:0022857">
    <property type="term" value="F:transmembrane transporter activity"/>
    <property type="evidence" value="ECO:0007669"/>
    <property type="project" value="TreeGrafter"/>
</dbReference>
<dbReference type="Gene3D" id="1.20.1250.20">
    <property type="entry name" value="MFS general substrate transporter like domains"/>
    <property type="match status" value="1"/>
</dbReference>
<evidence type="ECO:0000256" key="2">
    <source>
        <dbReference type="ARBA" id="ARBA00022448"/>
    </source>
</evidence>
<evidence type="ECO:0000256" key="3">
    <source>
        <dbReference type="ARBA" id="ARBA00022692"/>
    </source>
</evidence>
<dbReference type="AlphaFoldDB" id="A0A9W8YFH5"/>
<name>A0A9W8YFH5_9PLEO</name>
<organism evidence="6 7">
    <name type="scientific">Neocucurbitaria cava</name>
    <dbReference type="NCBI Taxonomy" id="798079"/>
    <lineage>
        <taxon>Eukaryota</taxon>
        <taxon>Fungi</taxon>
        <taxon>Dikarya</taxon>
        <taxon>Ascomycota</taxon>
        <taxon>Pezizomycotina</taxon>
        <taxon>Dothideomycetes</taxon>
        <taxon>Pleosporomycetidae</taxon>
        <taxon>Pleosporales</taxon>
        <taxon>Pleosporineae</taxon>
        <taxon>Cucurbitariaceae</taxon>
        <taxon>Neocucurbitaria</taxon>
    </lineage>
</organism>
<evidence type="ECO:0000313" key="6">
    <source>
        <dbReference type="EMBL" id="KAJ4376112.1"/>
    </source>
</evidence>
<keyword evidence="3" id="KW-0812">Transmembrane</keyword>
<dbReference type="Proteomes" id="UP001140560">
    <property type="component" value="Unassembled WGS sequence"/>
</dbReference>